<protein>
    <submittedName>
        <fullName evidence="2">Uncharacterized protein</fullName>
    </submittedName>
</protein>
<evidence type="ECO:0000256" key="1">
    <source>
        <dbReference type="SAM" id="MobiDB-lite"/>
    </source>
</evidence>
<accession>A0A7R9XZD8</accession>
<gene>
    <name evidence="2" type="ORF">PCOL08062_LOCUS5098</name>
</gene>
<organism evidence="2">
    <name type="scientific">Prasinoderma coloniale</name>
    <dbReference type="NCBI Taxonomy" id="156133"/>
    <lineage>
        <taxon>Eukaryota</taxon>
        <taxon>Viridiplantae</taxon>
        <taxon>Prasinodermophyta</taxon>
        <taxon>Prasinodermophyceae</taxon>
        <taxon>Prasinodermales</taxon>
        <taxon>Prasinodermaceae</taxon>
        <taxon>Prasinoderma</taxon>
    </lineage>
</organism>
<feature type="compositionally biased region" description="Low complexity" evidence="1">
    <location>
        <begin position="65"/>
        <end position="75"/>
    </location>
</feature>
<evidence type="ECO:0000313" key="2">
    <source>
        <dbReference type="EMBL" id="CAD8237292.1"/>
    </source>
</evidence>
<dbReference type="AlphaFoldDB" id="A0A7R9XZD8"/>
<proteinExistence type="predicted"/>
<dbReference type="EMBL" id="HBDZ01006668">
    <property type="protein sequence ID" value="CAD8237292.1"/>
    <property type="molecule type" value="Transcribed_RNA"/>
</dbReference>
<sequence>MAAFPVGSPLAKSPADIMSAVLRTPDGEDAMFLKSLGWAESNEKLTEAEVAEFLQRGQAMYAAGGTSAGAAANGSAPPPPAAGGASQAGVSGLTAAFQGANLSPGQP</sequence>
<feature type="region of interest" description="Disordered" evidence="1">
    <location>
        <begin position="65"/>
        <end position="89"/>
    </location>
</feature>
<reference evidence="2" key="1">
    <citation type="submission" date="2021-01" db="EMBL/GenBank/DDBJ databases">
        <authorList>
            <person name="Corre E."/>
            <person name="Pelletier E."/>
            <person name="Niang G."/>
            <person name="Scheremetjew M."/>
            <person name="Finn R."/>
            <person name="Kale V."/>
            <person name="Holt S."/>
            <person name="Cochrane G."/>
            <person name="Meng A."/>
            <person name="Brown T."/>
            <person name="Cohen L."/>
        </authorList>
    </citation>
    <scope>NUCLEOTIDE SEQUENCE</scope>
    <source>
        <strain evidence="2">CCMP1413</strain>
    </source>
</reference>
<name>A0A7R9XZD8_9VIRI</name>